<accession>A0ACC2SJE0</accession>
<organism evidence="1 2">
    <name type="scientific">Entomophthora muscae</name>
    <dbReference type="NCBI Taxonomy" id="34485"/>
    <lineage>
        <taxon>Eukaryota</taxon>
        <taxon>Fungi</taxon>
        <taxon>Fungi incertae sedis</taxon>
        <taxon>Zoopagomycota</taxon>
        <taxon>Entomophthoromycotina</taxon>
        <taxon>Entomophthoromycetes</taxon>
        <taxon>Entomophthorales</taxon>
        <taxon>Entomophthoraceae</taxon>
        <taxon>Entomophthora</taxon>
    </lineage>
</organism>
<dbReference type="EMBL" id="QTSX02005008">
    <property type="protein sequence ID" value="KAJ9062413.1"/>
    <property type="molecule type" value="Genomic_DNA"/>
</dbReference>
<gene>
    <name evidence="1" type="ORF">DSO57_1011090</name>
</gene>
<evidence type="ECO:0000313" key="2">
    <source>
        <dbReference type="Proteomes" id="UP001165960"/>
    </source>
</evidence>
<proteinExistence type="predicted"/>
<evidence type="ECO:0000313" key="1">
    <source>
        <dbReference type="EMBL" id="KAJ9062413.1"/>
    </source>
</evidence>
<protein>
    <submittedName>
        <fullName evidence="1">Uncharacterized protein</fullName>
    </submittedName>
</protein>
<sequence length="152" mass="17025">MGLNWAYWAAKNSLPRPSQTHQGLGVAFGAQNRPHSYHQGRNGSCTWINFEKQKSRCRQISPSASPAWWLGAVNSHQPKEDYPFQIQEAWPKTSKKITKKAAKATKKTPELSPSPEEEPSEEEPTPSPSKSPTGHEFVHSQEDEEEAPPHIS</sequence>
<name>A0ACC2SJE0_9FUNG</name>
<dbReference type="Proteomes" id="UP001165960">
    <property type="component" value="Unassembled WGS sequence"/>
</dbReference>
<keyword evidence="2" id="KW-1185">Reference proteome</keyword>
<comment type="caution">
    <text evidence="1">The sequence shown here is derived from an EMBL/GenBank/DDBJ whole genome shotgun (WGS) entry which is preliminary data.</text>
</comment>
<reference evidence="1" key="1">
    <citation type="submission" date="2022-04" db="EMBL/GenBank/DDBJ databases">
        <title>Genome of the entomopathogenic fungus Entomophthora muscae.</title>
        <authorList>
            <person name="Elya C."/>
            <person name="Lovett B.R."/>
            <person name="Lee E."/>
            <person name="Macias A.M."/>
            <person name="Hajek A.E."/>
            <person name="De Bivort B.L."/>
            <person name="Kasson M.T."/>
            <person name="De Fine Licht H.H."/>
            <person name="Stajich J.E."/>
        </authorList>
    </citation>
    <scope>NUCLEOTIDE SEQUENCE</scope>
    <source>
        <strain evidence="1">Berkeley</strain>
    </source>
</reference>